<proteinExistence type="predicted"/>
<accession>A0ABV5B6P6</accession>
<gene>
    <name evidence="1" type="ORF">ACE3NQ_09090</name>
</gene>
<protein>
    <submittedName>
        <fullName evidence="1">SDR family NAD(P)-dependent oxidoreductase</fullName>
    </submittedName>
</protein>
<dbReference type="InterPro" id="IPR036291">
    <property type="entry name" value="NAD(P)-bd_dom_sf"/>
</dbReference>
<dbReference type="InterPro" id="IPR002347">
    <property type="entry name" value="SDR_fam"/>
</dbReference>
<organism evidence="1 2">
    <name type="scientific">Paenibacillus terreus</name>
    <dbReference type="NCBI Taxonomy" id="1387834"/>
    <lineage>
        <taxon>Bacteria</taxon>
        <taxon>Bacillati</taxon>
        <taxon>Bacillota</taxon>
        <taxon>Bacilli</taxon>
        <taxon>Bacillales</taxon>
        <taxon>Paenibacillaceae</taxon>
        <taxon>Paenibacillus</taxon>
    </lineage>
</organism>
<evidence type="ECO:0000313" key="2">
    <source>
        <dbReference type="Proteomes" id="UP001580407"/>
    </source>
</evidence>
<dbReference type="EMBL" id="JBHILM010000008">
    <property type="protein sequence ID" value="MFB5681064.1"/>
    <property type="molecule type" value="Genomic_DNA"/>
</dbReference>
<dbReference type="Pfam" id="PF00106">
    <property type="entry name" value="adh_short"/>
    <property type="match status" value="1"/>
</dbReference>
<dbReference type="Gene3D" id="3.40.50.720">
    <property type="entry name" value="NAD(P)-binding Rossmann-like Domain"/>
    <property type="match status" value="1"/>
</dbReference>
<dbReference type="SUPFAM" id="SSF51735">
    <property type="entry name" value="NAD(P)-binding Rossmann-fold domains"/>
    <property type="match status" value="1"/>
</dbReference>
<sequence>MKTIVIVDAGPGLGLSLAKTFGRHGFHIAMISRTQEKLDQYADKLNDLGIEAQGFAADITNKM</sequence>
<evidence type="ECO:0000313" key="1">
    <source>
        <dbReference type="EMBL" id="MFB5681064.1"/>
    </source>
</evidence>
<dbReference type="Proteomes" id="UP001580407">
    <property type="component" value="Unassembled WGS sequence"/>
</dbReference>
<name>A0ABV5B6P6_9BACL</name>
<comment type="caution">
    <text evidence="1">The sequence shown here is derived from an EMBL/GenBank/DDBJ whole genome shotgun (WGS) entry which is preliminary data.</text>
</comment>
<reference evidence="1 2" key="1">
    <citation type="submission" date="2024-09" db="EMBL/GenBank/DDBJ databases">
        <authorList>
            <person name="Ruan L."/>
        </authorList>
    </citation>
    <scope>NUCLEOTIDE SEQUENCE [LARGE SCALE GENOMIC DNA]</scope>
    <source>
        <strain evidence="1 2">D33</strain>
    </source>
</reference>
<keyword evidence="2" id="KW-1185">Reference proteome</keyword>
<dbReference type="RefSeq" id="WP_375524856.1">
    <property type="nucleotide sequence ID" value="NZ_JBHILM010000008.1"/>
</dbReference>